<feature type="compositionally biased region" description="Low complexity" evidence="1">
    <location>
        <begin position="187"/>
        <end position="204"/>
    </location>
</feature>
<dbReference type="InterPro" id="IPR000415">
    <property type="entry name" value="Nitroreductase-like"/>
</dbReference>
<reference evidence="2 3" key="1">
    <citation type="submission" date="2020-02" db="EMBL/GenBank/DDBJ databases">
        <title>Acidophilic actinobacteria isolated from forest soil.</title>
        <authorList>
            <person name="Golinska P."/>
        </authorList>
    </citation>
    <scope>NUCLEOTIDE SEQUENCE [LARGE SCALE GENOMIC DNA]</scope>
    <source>
        <strain evidence="2 3">NL8</strain>
    </source>
</reference>
<gene>
    <name evidence="2" type="ORF">KGQ19_09995</name>
</gene>
<organism evidence="2 3">
    <name type="scientific">Catenulispora pinistramenti</name>
    <dbReference type="NCBI Taxonomy" id="2705254"/>
    <lineage>
        <taxon>Bacteria</taxon>
        <taxon>Bacillati</taxon>
        <taxon>Actinomycetota</taxon>
        <taxon>Actinomycetes</taxon>
        <taxon>Catenulisporales</taxon>
        <taxon>Catenulisporaceae</taxon>
        <taxon>Catenulispora</taxon>
    </lineage>
</organism>
<name>A0ABS5KMB9_9ACTN</name>
<dbReference type="Gene3D" id="3.40.109.10">
    <property type="entry name" value="NADH Oxidase"/>
    <property type="match status" value="2"/>
</dbReference>
<feature type="compositionally biased region" description="Basic and acidic residues" evidence="1">
    <location>
        <begin position="24"/>
        <end position="46"/>
    </location>
</feature>
<dbReference type="PANTHER" id="PTHR43745">
    <property type="entry name" value="NITROREDUCTASE MJ1384-RELATED"/>
    <property type="match status" value="1"/>
</dbReference>
<dbReference type="SUPFAM" id="SSF55469">
    <property type="entry name" value="FMN-dependent nitroreductase-like"/>
    <property type="match status" value="2"/>
</dbReference>
<feature type="region of interest" description="Disordered" evidence="1">
    <location>
        <begin position="502"/>
        <end position="522"/>
    </location>
</feature>
<evidence type="ECO:0000313" key="3">
    <source>
        <dbReference type="Proteomes" id="UP000730482"/>
    </source>
</evidence>
<accession>A0ABS5KMB9</accession>
<dbReference type="Proteomes" id="UP000730482">
    <property type="component" value="Unassembled WGS sequence"/>
</dbReference>
<protein>
    <recommendedName>
        <fullName evidence="4">Nitroreductase domain-containing protein</fullName>
    </recommendedName>
</protein>
<evidence type="ECO:0000313" key="2">
    <source>
        <dbReference type="EMBL" id="MBS2547204.1"/>
    </source>
</evidence>
<evidence type="ECO:0000256" key="1">
    <source>
        <dbReference type="SAM" id="MobiDB-lite"/>
    </source>
</evidence>
<dbReference type="PANTHER" id="PTHR43745:SF2">
    <property type="entry name" value="NITROREDUCTASE MJ1384-RELATED"/>
    <property type="match status" value="1"/>
</dbReference>
<feature type="region of interest" description="Disordered" evidence="1">
    <location>
        <begin position="1"/>
        <end position="105"/>
    </location>
</feature>
<feature type="region of interest" description="Disordered" evidence="1">
    <location>
        <begin position="183"/>
        <end position="204"/>
    </location>
</feature>
<dbReference type="EMBL" id="JAAFYZ010000024">
    <property type="protein sequence ID" value="MBS2547204.1"/>
    <property type="molecule type" value="Genomic_DNA"/>
</dbReference>
<dbReference type="CDD" id="cd02142">
    <property type="entry name" value="McbC_SagB-like_oxidoreductase"/>
    <property type="match status" value="1"/>
</dbReference>
<keyword evidence="3" id="KW-1185">Reference proteome</keyword>
<comment type="caution">
    <text evidence="2">The sequence shown here is derived from an EMBL/GenBank/DDBJ whole genome shotgun (WGS) entry which is preliminary data.</text>
</comment>
<dbReference type="InterPro" id="IPR052544">
    <property type="entry name" value="Bacteriocin_Proc_Enz"/>
</dbReference>
<proteinExistence type="predicted"/>
<evidence type="ECO:0008006" key="4">
    <source>
        <dbReference type="Google" id="ProtNLM"/>
    </source>
</evidence>
<sequence>MEDNQIESATGALHRLTRLAPDWEWNKRADDPRIRHDIESNDEKRRTPPVKSYQDTLPRTALPRDLPAGSKPALAVLGGTTSAGAESASDGQGGTAPTGTESASAGTAPLDLAALSRVLFLAAGVVRSRQEDFGTVLFRASGSAGNRFPLELYVAIPELPGSDLPSGVHWYDPVDHALVRIGPPPADSGTGSGSDTDTDTGAPTIIVTGVPWRTGWRYAERGFRHIYWDCGTMLSQLLALADSGGLAPRLFTRFPDAAVSELVGVDGVHEWPIALVTLGAGAPSITAAEPPVAGVTDPEPAEFPLVTAAQHAGDLDRLGEPWDFDTPTVPTQDSPTLDAVIVKRGSQRRMDPSRGLPLETLRTCMSVALRGIDVPHWIAVHDVTGLPSGLYRWPELGNPVRSEHQDAMRAELHRVCLGQALGRDAAFVVIAGTDVAGLSDREYREAQLAAGIVEGRLHLAAYALDASATGMTFLDTEIPALLGDPETPDALLFTCVGVPGNTSKPAGRPGAPTAVRKVTPRE</sequence>